<evidence type="ECO:0000313" key="2">
    <source>
        <dbReference type="Proteomes" id="UP000265566"/>
    </source>
</evidence>
<accession>A0A396GXN3</accession>
<gene>
    <name evidence="1" type="ORF">MtrunA17_Chr8g0387381</name>
</gene>
<name>A0A396GXN3_MEDTR</name>
<reference evidence="2" key="1">
    <citation type="journal article" date="2018" name="Nat. Plants">
        <title>Whole-genome landscape of Medicago truncatula symbiotic genes.</title>
        <authorList>
            <person name="Pecrix Y."/>
            <person name="Staton S.E."/>
            <person name="Sallet E."/>
            <person name="Lelandais-Briere C."/>
            <person name="Moreau S."/>
            <person name="Carrere S."/>
            <person name="Blein T."/>
            <person name="Jardinaud M.F."/>
            <person name="Latrasse D."/>
            <person name="Zouine M."/>
            <person name="Zahm M."/>
            <person name="Kreplak J."/>
            <person name="Mayjonade B."/>
            <person name="Satge C."/>
            <person name="Perez M."/>
            <person name="Cauet S."/>
            <person name="Marande W."/>
            <person name="Chantry-Darmon C."/>
            <person name="Lopez-Roques C."/>
            <person name="Bouchez O."/>
            <person name="Berard A."/>
            <person name="Debelle F."/>
            <person name="Munos S."/>
            <person name="Bendahmane A."/>
            <person name="Berges H."/>
            <person name="Niebel A."/>
            <person name="Buitink J."/>
            <person name="Frugier F."/>
            <person name="Benhamed M."/>
            <person name="Crespi M."/>
            <person name="Gouzy J."/>
            <person name="Gamas P."/>
        </authorList>
    </citation>
    <scope>NUCLEOTIDE SEQUENCE [LARGE SCALE GENOMIC DNA]</scope>
    <source>
        <strain evidence="2">cv. Jemalong A17</strain>
    </source>
</reference>
<sequence length="65" mass="7269">MNTTTVHHFESSEIANLNCRFRCSRSRPLPKRGQIKSKIVANVCHSIVSVIYRASSLGLHSSTKN</sequence>
<proteinExistence type="predicted"/>
<comment type="caution">
    <text evidence="1">The sequence shown here is derived from an EMBL/GenBank/DDBJ whole genome shotgun (WGS) entry which is preliminary data.</text>
</comment>
<dbReference type="Proteomes" id="UP000265566">
    <property type="component" value="Chromosome 8"/>
</dbReference>
<evidence type="ECO:0000313" key="1">
    <source>
        <dbReference type="EMBL" id="RHN43397.1"/>
    </source>
</evidence>
<organism evidence="1 2">
    <name type="scientific">Medicago truncatula</name>
    <name type="common">Barrel medic</name>
    <name type="synonym">Medicago tribuloides</name>
    <dbReference type="NCBI Taxonomy" id="3880"/>
    <lineage>
        <taxon>Eukaryota</taxon>
        <taxon>Viridiplantae</taxon>
        <taxon>Streptophyta</taxon>
        <taxon>Embryophyta</taxon>
        <taxon>Tracheophyta</taxon>
        <taxon>Spermatophyta</taxon>
        <taxon>Magnoliopsida</taxon>
        <taxon>eudicotyledons</taxon>
        <taxon>Gunneridae</taxon>
        <taxon>Pentapetalae</taxon>
        <taxon>rosids</taxon>
        <taxon>fabids</taxon>
        <taxon>Fabales</taxon>
        <taxon>Fabaceae</taxon>
        <taxon>Papilionoideae</taxon>
        <taxon>50 kb inversion clade</taxon>
        <taxon>NPAAA clade</taxon>
        <taxon>Hologalegina</taxon>
        <taxon>IRL clade</taxon>
        <taxon>Trifolieae</taxon>
        <taxon>Medicago</taxon>
    </lineage>
</organism>
<dbReference type="EMBL" id="PSQE01000008">
    <property type="protein sequence ID" value="RHN43397.1"/>
    <property type="molecule type" value="Genomic_DNA"/>
</dbReference>
<dbReference type="AlphaFoldDB" id="A0A396GXN3"/>
<dbReference type="Gramene" id="rna49965">
    <property type="protein sequence ID" value="RHN43397.1"/>
    <property type="gene ID" value="gene49965"/>
</dbReference>
<protein>
    <submittedName>
        <fullName evidence="1">Uncharacterized protein</fullName>
    </submittedName>
</protein>